<proteinExistence type="predicted"/>
<evidence type="ECO:0000313" key="3">
    <source>
        <dbReference type="Proteomes" id="UP000313359"/>
    </source>
</evidence>
<feature type="region of interest" description="Disordered" evidence="1">
    <location>
        <begin position="373"/>
        <end position="396"/>
    </location>
</feature>
<gene>
    <name evidence="2" type="ORF">L227DRAFT_568595</name>
</gene>
<feature type="compositionally biased region" description="Acidic residues" evidence="1">
    <location>
        <begin position="104"/>
        <end position="131"/>
    </location>
</feature>
<evidence type="ECO:0000256" key="1">
    <source>
        <dbReference type="SAM" id="MobiDB-lite"/>
    </source>
</evidence>
<keyword evidence="3" id="KW-1185">Reference proteome</keyword>
<dbReference type="Proteomes" id="UP000313359">
    <property type="component" value="Unassembled WGS sequence"/>
</dbReference>
<feature type="region of interest" description="Disordered" evidence="1">
    <location>
        <begin position="1"/>
        <end position="170"/>
    </location>
</feature>
<feature type="compositionally biased region" description="Low complexity" evidence="1">
    <location>
        <begin position="1"/>
        <end position="17"/>
    </location>
</feature>
<accession>A0A5C2RMM8</accession>
<reference evidence="2" key="1">
    <citation type="journal article" date="2018" name="Genome Biol. Evol.">
        <title>Genomics and development of Lentinus tigrinus, a white-rot wood-decaying mushroom with dimorphic fruiting bodies.</title>
        <authorList>
            <person name="Wu B."/>
            <person name="Xu Z."/>
            <person name="Knudson A."/>
            <person name="Carlson A."/>
            <person name="Chen N."/>
            <person name="Kovaka S."/>
            <person name="LaButti K."/>
            <person name="Lipzen A."/>
            <person name="Pennachio C."/>
            <person name="Riley R."/>
            <person name="Schakwitz W."/>
            <person name="Umezawa K."/>
            <person name="Ohm R.A."/>
            <person name="Grigoriev I.V."/>
            <person name="Nagy L.G."/>
            <person name="Gibbons J."/>
            <person name="Hibbett D."/>
        </authorList>
    </citation>
    <scope>NUCLEOTIDE SEQUENCE [LARGE SCALE GENOMIC DNA]</scope>
    <source>
        <strain evidence="2">ALCF2SS1-6</strain>
    </source>
</reference>
<feature type="region of interest" description="Disordered" evidence="1">
    <location>
        <begin position="211"/>
        <end position="268"/>
    </location>
</feature>
<protein>
    <submittedName>
        <fullName evidence="2">Uncharacterized protein</fullName>
    </submittedName>
</protein>
<dbReference type="AlphaFoldDB" id="A0A5C2RMM8"/>
<dbReference type="EMBL" id="ML122361">
    <property type="protein sequence ID" value="RPD52451.1"/>
    <property type="molecule type" value="Genomic_DNA"/>
</dbReference>
<evidence type="ECO:0000313" key="2">
    <source>
        <dbReference type="EMBL" id="RPD52451.1"/>
    </source>
</evidence>
<sequence>MAPRKTAATRTSSTKAAVLNSTSSSAGKVTPPSKKVTTQTRGVKATPAKATPAKATPAKVTAAQSRKASAKAPTKGATATGKAARAATARGSRSAKKVISAEFVDSEAEEGEVEEGDEGDVGEEESIEEQTAETLSMCLPPVPMFEFSSDEELEPDTSTVAGTEDEDEVEIPVLWQDVEITPKPRAMPSGRVKYRLVKVLLPRTKLCSKPKGSALKNRVPTPAAKRGKRAKEEDYNTLDEEGCAVGRNPPCQRRPQKQMTTKSFRPEMRQSHCDDIMSYMREDIASGGVRQRGEGRVERTAARILALDLLITEDELDWCIEPDTKGYVLAIRQGSSKYTKLKHRDRLMPPQSRDIPLVLGGKGMASSERLLLGGVPTEDPQHPIGSGVWSGSLSST</sequence>
<feature type="compositionally biased region" description="Low complexity" evidence="1">
    <location>
        <begin position="70"/>
        <end position="92"/>
    </location>
</feature>
<feature type="compositionally biased region" description="Low complexity" evidence="1">
    <location>
        <begin position="43"/>
        <end position="63"/>
    </location>
</feature>
<organism evidence="2 3">
    <name type="scientific">Lentinus tigrinus ALCF2SS1-6</name>
    <dbReference type="NCBI Taxonomy" id="1328759"/>
    <lineage>
        <taxon>Eukaryota</taxon>
        <taxon>Fungi</taxon>
        <taxon>Dikarya</taxon>
        <taxon>Basidiomycota</taxon>
        <taxon>Agaricomycotina</taxon>
        <taxon>Agaricomycetes</taxon>
        <taxon>Polyporales</taxon>
        <taxon>Polyporaceae</taxon>
        <taxon>Lentinus</taxon>
    </lineage>
</organism>
<name>A0A5C2RMM8_9APHY</name>